<evidence type="ECO:0000256" key="3">
    <source>
        <dbReference type="ARBA" id="ARBA00023125"/>
    </source>
</evidence>
<accession>A0A846MQU7</accession>
<keyword evidence="6" id="KW-1185">Reference proteome</keyword>
<dbReference type="InterPro" id="IPR000055">
    <property type="entry name" value="Restrct_endonuc_typeI_TRD"/>
</dbReference>
<reference evidence="5 6" key="1">
    <citation type="submission" date="2020-03" db="EMBL/GenBank/DDBJ databases">
        <title>Genomic Encyclopedia of Type Strains, Phase IV (KMG-IV): sequencing the most valuable type-strain genomes for metagenomic binning, comparative biology and taxonomic classification.</title>
        <authorList>
            <person name="Goeker M."/>
        </authorList>
    </citation>
    <scope>NUCLEOTIDE SEQUENCE [LARGE SCALE GENOMIC DNA]</scope>
    <source>
        <strain evidence="5 6">DSM 5718</strain>
    </source>
</reference>
<dbReference type="AlphaFoldDB" id="A0A846MQU7"/>
<feature type="domain" description="Type I restriction modification DNA specificity" evidence="4">
    <location>
        <begin position="23"/>
        <end position="194"/>
    </location>
</feature>
<evidence type="ECO:0000259" key="4">
    <source>
        <dbReference type="Pfam" id="PF01420"/>
    </source>
</evidence>
<comment type="caution">
    <text evidence="5">The sequence shown here is derived from an EMBL/GenBank/DDBJ whole genome shotgun (WGS) entry which is preliminary data.</text>
</comment>
<dbReference type="GO" id="GO:0009307">
    <property type="term" value="P:DNA restriction-modification system"/>
    <property type="evidence" value="ECO:0007669"/>
    <property type="project" value="UniProtKB-KW"/>
</dbReference>
<dbReference type="GO" id="GO:0009035">
    <property type="term" value="F:type I site-specific deoxyribonuclease activity"/>
    <property type="evidence" value="ECO:0007669"/>
    <property type="project" value="UniProtKB-EC"/>
</dbReference>
<evidence type="ECO:0000256" key="1">
    <source>
        <dbReference type="ARBA" id="ARBA00010923"/>
    </source>
</evidence>
<name>A0A846MQU7_9BACT</name>
<dbReference type="Pfam" id="PF01420">
    <property type="entry name" value="Methylase_S"/>
    <property type="match status" value="2"/>
</dbReference>
<dbReference type="GO" id="GO:0003677">
    <property type="term" value="F:DNA binding"/>
    <property type="evidence" value="ECO:0007669"/>
    <property type="project" value="UniProtKB-KW"/>
</dbReference>
<keyword evidence="3" id="KW-0238">DNA-binding</keyword>
<dbReference type="PANTHER" id="PTHR30408:SF12">
    <property type="entry name" value="TYPE I RESTRICTION ENZYME MJAVIII SPECIFICITY SUBUNIT"/>
    <property type="match status" value="1"/>
</dbReference>
<evidence type="ECO:0000256" key="2">
    <source>
        <dbReference type="ARBA" id="ARBA00022747"/>
    </source>
</evidence>
<comment type="similarity">
    <text evidence="1">Belongs to the type-I restriction system S methylase family.</text>
</comment>
<dbReference type="Gene3D" id="1.10.287.1120">
    <property type="entry name" value="Bipartite methylase S protein"/>
    <property type="match status" value="1"/>
</dbReference>
<dbReference type="SUPFAM" id="SSF116734">
    <property type="entry name" value="DNA methylase specificity domain"/>
    <property type="match status" value="2"/>
</dbReference>
<dbReference type="InterPro" id="IPR052021">
    <property type="entry name" value="Type-I_RS_S_subunit"/>
</dbReference>
<sequence>MSKNNQNKLVPRLRFPEFQNAGEWEVKRLGEVIEERNERTTIKNQYPLLTSSKKGIFLQEEYFDKQIASLSNIGYKIIFRNDFTYRSMSDSGDFTFNIQSILEKGIVSPAYPVFYISEKNTNRLFLYYYLNFSRVVKNQIFKLTQGGTRLALPIKALKKIIVQFPSLPEQQKIAACLSSLDEVIAGEREKLALLQQHKKGLLQQLFPQEGETVPRLRFPEFQNAGEWEVKRLGEVYEFKPTNSFSRDCLNYENGLVKNIHYGDIHTKFDTLFDISKEKVPFINPYLPIEKIKEESYCKEGDIIFADASEDLNDVGKSIEIINLNNEKVVSGLHTLLARQKENLLVIGFGGYLFKSEWVRKQIQKEAQGAKVFGISATRISNVKIKFPKNKSEQQKIAACLSSLDDLIAAQTEKIELLEQHKKGLLQGLFPVGNG</sequence>
<dbReference type="EMBL" id="JAASRN010000002">
    <property type="protein sequence ID" value="NIK73801.1"/>
    <property type="molecule type" value="Genomic_DNA"/>
</dbReference>
<dbReference type="InterPro" id="IPR044946">
    <property type="entry name" value="Restrct_endonuc_typeI_TRD_sf"/>
</dbReference>
<dbReference type="PANTHER" id="PTHR30408">
    <property type="entry name" value="TYPE-1 RESTRICTION ENZYME ECOKI SPECIFICITY PROTEIN"/>
    <property type="match status" value="1"/>
</dbReference>
<protein>
    <submittedName>
        <fullName evidence="5">Type I restriction enzyme S subunit</fullName>
        <ecNumber evidence="5">3.1.21.3</ecNumber>
    </submittedName>
</protein>
<gene>
    <name evidence="5" type="ORF">FHS56_001314</name>
</gene>
<dbReference type="RefSeq" id="WP_166919067.1">
    <property type="nucleotide sequence ID" value="NZ_JAASRN010000002.1"/>
</dbReference>
<dbReference type="EC" id="3.1.21.3" evidence="5"/>
<feature type="domain" description="Type I restriction modification DNA specificity" evidence="4">
    <location>
        <begin position="226"/>
        <end position="419"/>
    </location>
</feature>
<evidence type="ECO:0000313" key="5">
    <source>
        <dbReference type="EMBL" id="NIK73801.1"/>
    </source>
</evidence>
<keyword evidence="2" id="KW-0680">Restriction system</keyword>
<proteinExistence type="inferred from homology"/>
<organism evidence="5 6">
    <name type="scientific">Thermonema lapsum</name>
    <dbReference type="NCBI Taxonomy" id="28195"/>
    <lineage>
        <taxon>Bacteria</taxon>
        <taxon>Pseudomonadati</taxon>
        <taxon>Bacteroidota</taxon>
        <taxon>Cytophagia</taxon>
        <taxon>Cytophagales</taxon>
        <taxon>Thermonemataceae</taxon>
        <taxon>Thermonema</taxon>
    </lineage>
</organism>
<dbReference type="Proteomes" id="UP000537126">
    <property type="component" value="Unassembled WGS sequence"/>
</dbReference>
<dbReference type="Gene3D" id="3.90.220.20">
    <property type="entry name" value="DNA methylase specificity domains"/>
    <property type="match status" value="2"/>
</dbReference>
<keyword evidence="5" id="KW-0378">Hydrolase</keyword>
<evidence type="ECO:0000313" key="6">
    <source>
        <dbReference type="Proteomes" id="UP000537126"/>
    </source>
</evidence>